<keyword evidence="3 6" id="KW-0812">Transmembrane</keyword>
<keyword evidence="7" id="KW-0732">Signal</keyword>
<dbReference type="InterPro" id="IPR038213">
    <property type="entry name" value="IFI6/IFI27-like_sf"/>
</dbReference>
<dbReference type="HOGENOM" id="CLU_119109_0_0_1"/>
<dbReference type="Proteomes" id="UP000007646">
    <property type="component" value="Unassembled WGS sequence"/>
</dbReference>
<evidence type="ECO:0000256" key="5">
    <source>
        <dbReference type="ARBA" id="ARBA00023136"/>
    </source>
</evidence>
<protein>
    <recommendedName>
        <fullName evidence="10">Interferon alpha inducible protein 6</fullName>
    </recommendedName>
</protein>
<keyword evidence="4 6" id="KW-1133">Transmembrane helix</keyword>
<comment type="similarity">
    <text evidence="2">Belongs to the IFI6/IFI27 family.</text>
</comment>
<evidence type="ECO:0000256" key="6">
    <source>
        <dbReference type="SAM" id="Phobius"/>
    </source>
</evidence>
<dbReference type="InParanoid" id="G3T0D8"/>
<evidence type="ECO:0008006" key="10">
    <source>
        <dbReference type="Google" id="ProtNLM"/>
    </source>
</evidence>
<dbReference type="GO" id="GO:0097193">
    <property type="term" value="P:intrinsic apoptotic signaling pathway"/>
    <property type="evidence" value="ECO:0007669"/>
    <property type="project" value="TreeGrafter"/>
</dbReference>
<reference evidence="8" key="3">
    <citation type="submission" date="2025-09" db="UniProtKB">
        <authorList>
            <consortium name="Ensembl"/>
        </authorList>
    </citation>
    <scope>IDENTIFICATION</scope>
    <source>
        <strain evidence="8">Isolate ISIS603380</strain>
    </source>
</reference>
<proteinExistence type="inferred from homology"/>
<dbReference type="Ensembl" id="ENSLAFT00000007636.3">
    <property type="protein sequence ID" value="ENSLAFP00000006419.3"/>
    <property type="gene ID" value="ENSLAFG00000022930.2"/>
</dbReference>
<evidence type="ECO:0000256" key="7">
    <source>
        <dbReference type="SAM" id="SignalP"/>
    </source>
</evidence>
<feature type="transmembrane region" description="Helical" evidence="6">
    <location>
        <begin position="44"/>
        <end position="68"/>
    </location>
</feature>
<dbReference type="FunCoup" id="G3T0D8">
    <property type="interactions" value="1"/>
</dbReference>
<comment type="subcellular location">
    <subcellularLocation>
        <location evidence="1">Membrane</location>
        <topology evidence="1">Multi-pass membrane protein</topology>
    </subcellularLocation>
</comment>
<dbReference type="OMA" id="XKEKYSE"/>
<dbReference type="STRING" id="9785.ENSLAFP00000006419"/>
<dbReference type="Gene3D" id="6.10.110.10">
    <property type="match status" value="1"/>
</dbReference>
<evidence type="ECO:0000256" key="3">
    <source>
        <dbReference type="ARBA" id="ARBA00022692"/>
    </source>
</evidence>
<dbReference type="PANTHER" id="PTHR16932:SF25">
    <property type="entry name" value="INTERFERON ALPHA-INDUCIBLE PROTEIN 6"/>
    <property type="match status" value="1"/>
</dbReference>
<evidence type="ECO:0000256" key="2">
    <source>
        <dbReference type="ARBA" id="ARBA00007262"/>
    </source>
</evidence>
<evidence type="ECO:0000313" key="8">
    <source>
        <dbReference type="Ensembl" id="ENSLAFP00000006419.3"/>
    </source>
</evidence>
<dbReference type="Pfam" id="PF06140">
    <property type="entry name" value="Ifi-6-16"/>
    <property type="match status" value="1"/>
</dbReference>
<dbReference type="PANTHER" id="PTHR16932">
    <property type="entry name" value="INTERFERON ALPHA-INDUCIBLE PROTEIN 27"/>
    <property type="match status" value="1"/>
</dbReference>
<evidence type="ECO:0000313" key="9">
    <source>
        <dbReference type="Proteomes" id="UP000007646"/>
    </source>
</evidence>
<evidence type="ECO:0000256" key="1">
    <source>
        <dbReference type="ARBA" id="ARBA00004141"/>
    </source>
</evidence>
<dbReference type="InterPro" id="IPR009311">
    <property type="entry name" value="IFI6/IFI27-like"/>
</dbReference>
<feature type="chain" id="PRO_5003454699" description="Interferon alpha inducible protein 6" evidence="7">
    <location>
        <begin position="24"/>
        <end position="103"/>
    </location>
</feature>
<organism evidence="8 9">
    <name type="scientific">Loxodonta africana</name>
    <name type="common">African elephant</name>
    <dbReference type="NCBI Taxonomy" id="9785"/>
    <lineage>
        <taxon>Eukaryota</taxon>
        <taxon>Metazoa</taxon>
        <taxon>Chordata</taxon>
        <taxon>Craniata</taxon>
        <taxon>Vertebrata</taxon>
        <taxon>Euteleostomi</taxon>
        <taxon>Mammalia</taxon>
        <taxon>Eutheria</taxon>
        <taxon>Afrotheria</taxon>
        <taxon>Proboscidea</taxon>
        <taxon>Elephantidae</taxon>
        <taxon>Loxodonta</taxon>
    </lineage>
</organism>
<dbReference type="GO" id="GO:0031966">
    <property type="term" value="C:mitochondrial membrane"/>
    <property type="evidence" value="ECO:0007669"/>
    <property type="project" value="TreeGrafter"/>
</dbReference>
<dbReference type="GeneTree" id="ENSGT00940000163178"/>
<name>G3T0D8_LOXAF</name>
<dbReference type="AlphaFoldDB" id="G3T0D8"/>
<keyword evidence="9" id="KW-1185">Reference proteome</keyword>
<keyword evidence="5 6" id="KW-0472">Membrane</keyword>
<sequence>MRQKAVSLVLCYLLLFTCLGVEAGKSSDDRSKDSGSGFWDALPYMVVGGGLMAAGLPVLGFTSAGIAANSMAAWMMSWSAVLNGGGVPAGGLVATLQSLGEWG</sequence>
<reference evidence="8 9" key="1">
    <citation type="submission" date="2009-06" db="EMBL/GenBank/DDBJ databases">
        <title>The Genome Sequence of Loxodonta africana (African elephant).</title>
        <authorList>
            <person name="Di Palma F."/>
            <person name="Heiman D."/>
            <person name="Young S."/>
            <person name="Johnson J."/>
            <person name="Lander E.S."/>
            <person name="Lindblad-Toh K."/>
        </authorList>
    </citation>
    <scope>NUCLEOTIDE SEQUENCE [LARGE SCALE GENOMIC DNA]</scope>
    <source>
        <strain evidence="8 9">Isolate ISIS603380</strain>
    </source>
</reference>
<feature type="signal peptide" evidence="7">
    <location>
        <begin position="1"/>
        <end position="23"/>
    </location>
</feature>
<dbReference type="GO" id="GO:0001836">
    <property type="term" value="P:release of cytochrome c from mitochondria"/>
    <property type="evidence" value="ECO:0007669"/>
    <property type="project" value="TreeGrafter"/>
</dbReference>
<evidence type="ECO:0000256" key="4">
    <source>
        <dbReference type="ARBA" id="ARBA00022989"/>
    </source>
</evidence>
<dbReference type="eggNOG" id="ENOG502SCCP">
    <property type="taxonomic scope" value="Eukaryota"/>
</dbReference>
<reference evidence="8" key="2">
    <citation type="submission" date="2025-08" db="UniProtKB">
        <authorList>
            <consortium name="Ensembl"/>
        </authorList>
    </citation>
    <scope>IDENTIFICATION</scope>
    <source>
        <strain evidence="8">Isolate ISIS603380</strain>
    </source>
</reference>
<accession>G3T0D8</accession>